<dbReference type="OrthoDB" id="448954at2759"/>
<comment type="subcellular location">
    <subcellularLocation>
        <location evidence="1">Endoplasmic reticulum membrane</location>
        <topology evidence="1">Peripheral membrane protein</topology>
        <orientation evidence="1">Lumenal side</orientation>
    </subcellularLocation>
</comment>
<dbReference type="InterPro" id="IPR009011">
    <property type="entry name" value="Man6P_isomerase_rcpt-bd_dom_sf"/>
</dbReference>
<comment type="similarity">
    <text evidence="2">Belongs to the OS-9 family.</text>
</comment>
<feature type="compositionally biased region" description="Acidic residues" evidence="9">
    <location>
        <begin position="334"/>
        <end position="353"/>
    </location>
</feature>
<dbReference type="GO" id="GO:0030970">
    <property type="term" value="P:retrograde protein transport, ER to cytosol"/>
    <property type="evidence" value="ECO:0007669"/>
    <property type="project" value="TreeGrafter"/>
</dbReference>
<dbReference type="PANTHER" id="PTHR15414:SF0">
    <property type="entry name" value="ENDOPLASMIC RETICULUM LECTIN 1"/>
    <property type="match status" value="1"/>
</dbReference>
<dbReference type="AlphaFoldDB" id="A0A1Y1VVT1"/>
<name>A0A1Y1VVT1_9FUNG</name>
<dbReference type="InterPro" id="IPR045149">
    <property type="entry name" value="OS-9-like"/>
</dbReference>
<feature type="domain" description="MRH" evidence="11">
    <location>
        <begin position="107"/>
        <end position="232"/>
    </location>
</feature>
<dbReference type="Gene3D" id="2.70.130.10">
    <property type="entry name" value="Mannose-6-phosphate receptor binding domain"/>
    <property type="match status" value="1"/>
</dbReference>
<sequence>MKFYKITLLSIILKNTVFAFSNNYIYEDSLSKPQFQIYFSDQILSSKEIDVLERETKNEIIKMVSKENNEHYICEIPKVKKEKEKRINRNKAGNVKTALALLEPMKNKCLYHTSGWWSYEFCYGKSIRQYHIATKNEPARFNSNYILGKYNKYLELSSGKTEETKELVRIAPNGKNYLSQKFIDGTKCDKTNIPRTTEIQYYCGLDESIIYVKEVSTCTYEVAISTTRLCKDPVFNSQVKKSINSILCYLYKSDKTDNKNSDDHSLTSDDYNYEKGEENDDQSDEEKLLEIHNKYKKENMKKASDIFKRKWMKSVNFKNKKVLVNPFFSTKNEEGEEDDEEYEDDDDENENENENEKHNDSFGKDGKKDKKKINNKNNLNNIKVIHLNPDNNNIHGDNIKDIDKEVLNEFVNKLKELNKEKSNNSKPKTTKDIFNPPFKTHISKGKSDPSTKKIILDEFNEYYENHKEEMDEYYKMKKEEYDEKNKKEKPIKKYDDPSTKQLILEKFKKEEEKEKRKSEL</sequence>
<feature type="chain" id="PRO_5013344970" description="Protein OS-9 homolog" evidence="10">
    <location>
        <begin position="20"/>
        <end position="520"/>
    </location>
</feature>
<evidence type="ECO:0000256" key="6">
    <source>
        <dbReference type="ARBA" id="ARBA00022824"/>
    </source>
</evidence>
<keyword evidence="7" id="KW-1015">Disulfide bond</keyword>
<reference evidence="12 13" key="2">
    <citation type="submission" date="2016-08" db="EMBL/GenBank/DDBJ databases">
        <title>Pervasive Adenine N6-methylation of Active Genes in Fungi.</title>
        <authorList>
            <consortium name="DOE Joint Genome Institute"/>
            <person name="Mondo S.J."/>
            <person name="Dannebaum R.O."/>
            <person name="Kuo R.C."/>
            <person name="Labutti K."/>
            <person name="Haridas S."/>
            <person name="Kuo A."/>
            <person name="Salamov A."/>
            <person name="Ahrendt S.R."/>
            <person name="Lipzen A."/>
            <person name="Sullivan W."/>
            <person name="Andreopoulos W.B."/>
            <person name="Clum A."/>
            <person name="Lindquist E."/>
            <person name="Daum C."/>
            <person name="Ramamoorthy G.K."/>
            <person name="Gryganskyi A."/>
            <person name="Culley D."/>
            <person name="Magnuson J.K."/>
            <person name="James T.Y."/>
            <person name="O'Malley M.A."/>
            <person name="Stajich J.E."/>
            <person name="Spatafora J.W."/>
            <person name="Visel A."/>
            <person name="Grigoriev I.V."/>
        </authorList>
    </citation>
    <scope>NUCLEOTIDE SEQUENCE [LARGE SCALE GENOMIC DNA]</scope>
    <source>
        <strain evidence="12 13">S4</strain>
    </source>
</reference>
<dbReference type="PROSITE" id="PS51914">
    <property type="entry name" value="MRH"/>
    <property type="match status" value="1"/>
</dbReference>
<gene>
    <name evidence="12" type="ORF">BCR32DRAFT_297727</name>
</gene>
<dbReference type="PANTHER" id="PTHR15414">
    <property type="entry name" value="OS-9-RELATED"/>
    <property type="match status" value="1"/>
</dbReference>
<evidence type="ECO:0000256" key="9">
    <source>
        <dbReference type="SAM" id="MobiDB-lite"/>
    </source>
</evidence>
<evidence type="ECO:0000256" key="4">
    <source>
        <dbReference type="ARBA" id="ARBA00022729"/>
    </source>
</evidence>
<dbReference type="Proteomes" id="UP000193944">
    <property type="component" value="Unassembled WGS sequence"/>
</dbReference>
<feature type="region of interest" description="Disordered" evidence="9">
    <location>
        <begin position="256"/>
        <end position="286"/>
    </location>
</feature>
<comment type="caution">
    <text evidence="12">The sequence shown here is derived from an EMBL/GenBank/DDBJ whole genome shotgun (WGS) entry which is preliminary data.</text>
</comment>
<evidence type="ECO:0000256" key="2">
    <source>
        <dbReference type="ARBA" id="ARBA00009918"/>
    </source>
</evidence>
<evidence type="ECO:0000256" key="10">
    <source>
        <dbReference type="SAM" id="SignalP"/>
    </source>
</evidence>
<protein>
    <recommendedName>
        <fullName evidence="3">Protein OS-9 homolog</fullName>
    </recommendedName>
</protein>
<evidence type="ECO:0000256" key="8">
    <source>
        <dbReference type="SAM" id="Coils"/>
    </source>
</evidence>
<feature type="coiled-coil region" evidence="8">
    <location>
        <begin position="456"/>
        <end position="483"/>
    </location>
</feature>
<keyword evidence="13" id="KW-1185">Reference proteome</keyword>
<keyword evidence="4 10" id="KW-0732">Signal</keyword>
<organism evidence="12 13">
    <name type="scientific">Anaeromyces robustus</name>
    <dbReference type="NCBI Taxonomy" id="1754192"/>
    <lineage>
        <taxon>Eukaryota</taxon>
        <taxon>Fungi</taxon>
        <taxon>Fungi incertae sedis</taxon>
        <taxon>Chytridiomycota</taxon>
        <taxon>Chytridiomycota incertae sedis</taxon>
        <taxon>Neocallimastigomycetes</taxon>
        <taxon>Neocallimastigales</taxon>
        <taxon>Neocallimastigaceae</taxon>
        <taxon>Anaeromyces</taxon>
    </lineage>
</organism>
<evidence type="ECO:0000256" key="3">
    <source>
        <dbReference type="ARBA" id="ARBA00018727"/>
    </source>
</evidence>
<evidence type="ECO:0000313" key="12">
    <source>
        <dbReference type="EMBL" id="ORX65398.1"/>
    </source>
</evidence>
<keyword evidence="6" id="KW-0256">Endoplasmic reticulum</keyword>
<dbReference type="GO" id="GO:0030246">
    <property type="term" value="F:carbohydrate binding"/>
    <property type="evidence" value="ECO:0007669"/>
    <property type="project" value="UniProtKB-KW"/>
</dbReference>
<accession>A0A1Y1VVT1</accession>
<feature type="compositionally biased region" description="Basic and acidic residues" evidence="9">
    <location>
        <begin position="256"/>
        <end position="276"/>
    </location>
</feature>
<evidence type="ECO:0000256" key="7">
    <source>
        <dbReference type="ARBA" id="ARBA00023157"/>
    </source>
</evidence>
<evidence type="ECO:0000313" key="13">
    <source>
        <dbReference type="Proteomes" id="UP000193944"/>
    </source>
</evidence>
<dbReference type="GO" id="GO:0005788">
    <property type="term" value="C:endoplasmic reticulum lumen"/>
    <property type="evidence" value="ECO:0007669"/>
    <property type="project" value="TreeGrafter"/>
</dbReference>
<evidence type="ECO:0000259" key="11">
    <source>
        <dbReference type="PROSITE" id="PS51914"/>
    </source>
</evidence>
<evidence type="ECO:0000256" key="1">
    <source>
        <dbReference type="ARBA" id="ARBA00004367"/>
    </source>
</evidence>
<feature type="compositionally biased region" description="Basic and acidic residues" evidence="9">
    <location>
        <begin position="354"/>
        <end position="368"/>
    </location>
</feature>
<dbReference type="Pfam" id="PF07915">
    <property type="entry name" value="PRKCSH"/>
    <property type="match status" value="1"/>
</dbReference>
<keyword evidence="8" id="KW-0175">Coiled coil</keyword>
<dbReference type="STRING" id="1754192.A0A1Y1VVT1"/>
<dbReference type="GO" id="GO:0030968">
    <property type="term" value="P:endoplasmic reticulum unfolded protein response"/>
    <property type="evidence" value="ECO:0007669"/>
    <property type="project" value="InterPro"/>
</dbReference>
<dbReference type="EMBL" id="MCFG01000463">
    <property type="protein sequence ID" value="ORX65398.1"/>
    <property type="molecule type" value="Genomic_DNA"/>
</dbReference>
<feature type="region of interest" description="Disordered" evidence="9">
    <location>
        <begin position="418"/>
        <end position="449"/>
    </location>
</feature>
<evidence type="ECO:0000256" key="5">
    <source>
        <dbReference type="ARBA" id="ARBA00022734"/>
    </source>
</evidence>
<feature type="signal peptide" evidence="10">
    <location>
        <begin position="1"/>
        <end position="19"/>
    </location>
</feature>
<dbReference type="InterPro" id="IPR044865">
    <property type="entry name" value="MRH_dom"/>
</dbReference>
<reference evidence="12 13" key="1">
    <citation type="submission" date="2016-08" db="EMBL/GenBank/DDBJ databases">
        <title>A Parts List for Fungal Cellulosomes Revealed by Comparative Genomics.</title>
        <authorList>
            <consortium name="DOE Joint Genome Institute"/>
            <person name="Haitjema C.H."/>
            <person name="Gilmore S.P."/>
            <person name="Henske J.K."/>
            <person name="Solomon K.V."/>
            <person name="De Groot R."/>
            <person name="Kuo A."/>
            <person name="Mondo S.J."/>
            <person name="Salamov A.A."/>
            <person name="Labutti K."/>
            <person name="Zhao Z."/>
            <person name="Chiniquy J."/>
            <person name="Barry K."/>
            <person name="Brewer H.M."/>
            <person name="Purvine S.O."/>
            <person name="Wright A.T."/>
            <person name="Boxma B."/>
            <person name="Van Alen T."/>
            <person name="Hackstein J.H."/>
            <person name="Baker S.E."/>
            <person name="Grigoriev I.V."/>
            <person name="O'Malley M.A."/>
        </authorList>
    </citation>
    <scope>NUCLEOTIDE SEQUENCE [LARGE SCALE GENOMIC DNA]</scope>
    <source>
        <strain evidence="12 13">S4</strain>
    </source>
</reference>
<feature type="region of interest" description="Disordered" evidence="9">
    <location>
        <begin position="328"/>
        <end position="375"/>
    </location>
</feature>
<dbReference type="InterPro" id="IPR012913">
    <property type="entry name" value="OS9-like_dom"/>
</dbReference>
<dbReference type="SUPFAM" id="SSF50911">
    <property type="entry name" value="Mannose 6-phosphate receptor domain"/>
    <property type="match status" value="1"/>
</dbReference>
<dbReference type="GO" id="GO:0005789">
    <property type="term" value="C:endoplasmic reticulum membrane"/>
    <property type="evidence" value="ECO:0007669"/>
    <property type="project" value="UniProtKB-SubCell"/>
</dbReference>
<keyword evidence="5" id="KW-0430">Lectin</keyword>
<proteinExistence type="inferred from homology"/>